<gene>
    <name evidence="2" type="ORF">AC578_3425</name>
</gene>
<dbReference type="Proteomes" id="UP000070133">
    <property type="component" value="Unassembled WGS sequence"/>
</dbReference>
<accession>A0A139HQZ1</accession>
<evidence type="ECO:0000313" key="3">
    <source>
        <dbReference type="Proteomes" id="UP000070133"/>
    </source>
</evidence>
<proteinExistence type="predicted"/>
<evidence type="ECO:0000256" key="1">
    <source>
        <dbReference type="SAM" id="MobiDB-lite"/>
    </source>
</evidence>
<comment type="caution">
    <text evidence="2">The sequence shown here is derived from an EMBL/GenBank/DDBJ whole genome shotgun (WGS) entry which is preliminary data.</text>
</comment>
<sequence>MAAQRVRALFLLFTDSPCETIIDTGLKLAKKNGWATQVYYIDGIVTNDDHCKWLLERVIQDTVASAEREQAQLLVFYAGWGTSGIGAEDAVLQGSLTGEAGMGYNSSVSLFSLLAELSNLDQNCLLVLYTSIKASQLTTWRDKNSESTRNLQVLLFREERSLNATFVKDEQGNTVGVDAVHHVPFQQLKKAEDALSDMIKTCYNGKLRLNQSFRQKLDDIGLQYTPFFHKDTVASFALESIGQGKAIAPESNGRYKNVSVFLLAFDVTGWPNYDPLQRLDEPRLRLEILSSVLQKCYDFEVQLLQVPFQNGSPATQWVIRGLQRHIQNHSHDDNLLIFCYSGETWTSPTDNDTHASPYADRVGSFNMTKVDRYLYDNVKSDVLRITDCEHAATLISDTSTTGTAKADKSKSKMKDRVFELITSNDRETLFERVIAHLINRAGSSFTVSDLKHDLQDVNPNRARDSRPRRRTAGPSQGKAIAPKEP</sequence>
<keyword evidence="3" id="KW-1185">Reference proteome</keyword>
<feature type="region of interest" description="Disordered" evidence="1">
    <location>
        <begin position="456"/>
        <end position="485"/>
    </location>
</feature>
<dbReference type="OrthoDB" id="3645928at2759"/>
<organism evidence="2 3">
    <name type="scientific">Pseudocercospora eumusae</name>
    <dbReference type="NCBI Taxonomy" id="321146"/>
    <lineage>
        <taxon>Eukaryota</taxon>
        <taxon>Fungi</taxon>
        <taxon>Dikarya</taxon>
        <taxon>Ascomycota</taxon>
        <taxon>Pezizomycotina</taxon>
        <taxon>Dothideomycetes</taxon>
        <taxon>Dothideomycetidae</taxon>
        <taxon>Mycosphaerellales</taxon>
        <taxon>Mycosphaerellaceae</taxon>
        <taxon>Pseudocercospora</taxon>
    </lineage>
</organism>
<evidence type="ECO:0000313" key="2">
    <source>
        <dbReference type="EMBL" id="KXT04868.1"/>
    </source>
</evidence>
<dbReference type="EMBL" id="LFZN01000017">
    <property type="protein sequence ID" value="KXT04868.1"/>
    <property type="molecule type" value="Genomic_DNA"/>
</dbReference>
<reference evidence="2 3" key="1">
    <citation type="submission" date="2015-07" db="EMBL/GenBank/DDBJ databases">
        <title>Comparative genomics of the Sigatoka disease complex on banana suggests a link between parallel evolutionary changes in Pseudocercospora fijiensis and Pseudocercospora eumusae and increased virulence on the banana host.</title>
        <authorList>
            <person name="Chang T.-C."/>
            <person name="Salvucci A."/>
            <person name="Crous P.W."/>
            <person name="Stergiopoulos I."/>
        </authorList>
    </citation>
    <scope>NUCLEOTIDE SEQUENCE [LARGE SCALE GENOMIC DNA]</scope>
    <source>
        <strain evidence="2 3">CBS 114824</strain>
    </source>
</reference>
<name>A0A139HQZ1_9PEZI</name>
<feature type="compositionally biased region" description="Basic and acidic residues" evidence="1">
    <location>
        <begin position="456"/>
        <end position="465"/>
    </location>
</feature>
<dbReference type="AlphaFoldDB" id="A0A139HQZ1"/>
<protein>
    <submittedName>
        <fullName evidence="2">Uncharacterized protein</fullName>
    </submittedName>
</protein>